<dbReference type="CDD" id="cd03429">
    <property type="entry name" value="NUDIX_NADH_pyrophosphatase_Nudt13"/>
    <property type="match status" value="1"/>
</dbReference>
<dbReference type="GO" id="GO:0005829">
    <property type="term" value="C:cytosol"/>
    <property type="evidence" value="ECO:0007669"/>
    <property type="project" value="TreeGrafter"/>
</dbReference>
<dbReference type="AlphaFoldDB" id="A0A167CLA2"/>
<dbReference type="PANTHER" id="PTHR42904:SF6">
    <property type="entry name" value="NAD-CAPPED RNA HYDROLASE NUDT12"/>
    <property type="match status" value="1"/>
</dbReference>
<evidence type="ECO:0000256" key="3">
    <source>
        <dbReference type="ARBA" id="ARBA00009595"/>
    </source>
</evidence>
<sequence>MLTAARLRRVYSMVASSSVDIAATGAGAGAGGIPLGPVSRVYGPETKNFYSGNPLNRISFARDDYEFLDRALKHKGTRFLTLRDLDVSTRKLRPEQIVSAGSGHQIKSELAYLGYEDVKNIVGDPFSKPEKDQIKAWSSKRDAIGIGRVATVFLGIDESAPEATHVNYKHFRGQAYFAVDVTPERVTDSGLKSSVEQLLESKYTSSVSTTGAERSEEIDYEKAEHRNLRFGPRLSTESYALYAQARMYIDWNNRNKFCGGCGSRNMSVNGGTKLVCPSHDDGVELPFCETRGVVTNLSFPRTDTSIIVAVVNRSNDRILLGCGRRFPKGFYSCLAGFLEPAESIEDCVRREVYEESGVTVGRVHVHSTQPWPYPANIMVGCIAEVADDTPEASKIHLGHDPELLDAQWFTFDEVRKAVHRSKQPGYRFGATNDYPLNVPGPEAIANILIDAVVSTSSSLSKI</sequence>
<dbReference type="PROSITE" id="PS00893">
    <property type="entry name" value="NUDIX_BOX"/>
    <property type="match status" value="1"/>
</dbReference>
<dbReference type="GO" id="GO:0046872">
    <property type="term" value="F:metal ion binding"/>
    <property type="evidence" value="ECO:0007669"/>
    <property type="project" value="UniProtKB-KW"/>
</dbReference>
<dbReference type="InterPro" id="IPR050241">
    <property type="entry name" value="NAD-cap_RNA_hydrolase_NudC"/>
</dbReference>
<dbReference type="OrthoDB" id="10249612at2759"/>
<dbReference type="GO" id="GO:0019677">
    <property type="term" value="P:NAD+ catabolic process"/>
    <property type="evidence" value="ECO:0007669"/>
    <property type="project" value="TreeGrafter"/>
</dbReference>
<proteinExistence type="inferred from homology"/>
<dbReference type="PANTHER" id="PTHR42904">
    <property type="entry name" value="NUDIX HYDROLASE, NUDC SUBFAMILY"/>
    <property type="match status" value="1"/>
</dbReference>
<dbReference type="Gene3D" id="3.90.79.10">
    <property type="entry name" value="Nucleoside Triphosphate Pyrophosphohydrolase"/>
    <property type="match status" value="1"/>
</dbReference>
<evidence type="ECO:0000256" key="4">
    <source>
        <dbReference type="ARBA" id="ARBA00012381"/>
    </source>
</evidence>
<dbReference type="InterPro" id="IPR000086">
    <property type="entry name" value="NUDIX_hydrolase_dom"/>
</dbReference>
<dbReference type="PROSITE" id="PS51462">
    <property type="entry name" value="NUDIX"/>
    <property type="match status" value="1"/>
</dbReference>
<name>A0A167CLA2_9ASCO</name>
<dbReference type="GO" id="GO:0006742">
    <property type="term" value="P:NADP+ catabolic process"/>
    <property type="evidence" value="ECO:0007669"/>
    <property type="project" value="TreeGrafter"/>
</dbReference>
<gene>
    <name evidence="11" type="primary">NPY1</name>
    <name evidence="11" type="ORF">AWJ20_68</name>
</gene>
<dbReference type="GeneID" id="30037738"/>
<dbReference type="KEGG" id="slb:AWJ20_68"/>
<evidence type="ECO:0000256" key="7">
    <source>
        <dbReference type="ARBA" id="ARBA00022842"/>
    </source>
</evidence>
<dbReference type="RefSeq" id="XP_018734321.1">
    <property type="nucleotide sequence ID" value="XM_018882634.1"/>
</dbReference>
<dbReference type="GO" id="GO:0035529">
    <property type="term" value="F:NADH pyrophosphatase activity"/>
    <property type="evidence" value="ECO:0007669"/>
    <property type="project" value="TreeGrafter"/>
</dbReference>
<reference evidence="11 12" key="1">
    <citation type="submission" date="2016-02" db="EMBL/GenBank/DDBJ databases">
        <title>Complete genome sequence and transcriptome regulation of the pentose utilising yeast Sugiyamaella lignohabitans.</title>
        <authorList>
            <person name="Bellasio M."/>
            <person name="Peymann A."/>
            <person name="Valli M."/>
            <person name="Sipitzky M."/>
            <person name="Graf A."/>
            <person name="Sauer M."/>
            <person name="Marx H."/>
            <person name="Mattanovich D."/>
        </authorList>
    </citation>
    <scope>NUCLEOTIDE SEQUENCE [LARGE SCALE GENOMIC DNA]</scope>
    <source>
        <strain evidence="11 12">CBS 10342</strain>
    </source>
</reference>
<dbReference type="EMBL" id="CP014501">
    <property type="protein sequence ID" value="ANB11844.1"/>
    <property type="molecule type" value="Genomic_DNA"/>
</dbReference>
<organism evidence="11 12">
    <name type="scientific">Sugiyamaella lignohabitans</name>
    <dbReference type="NCBI Taxonomy" id="796027"/>
    <lineage>
        <taxon>Eukaryota</taxon>
        <taxon>Fungi</taxon>
        <taxon>Dikarya</taxon>
        <taxon>Ascomycota</taxon>
        <taxon>Saccharomycotina</taxon>
        <taxon>Dipodascomycetes</taxon>
        <taxon>Dipodascales</taxon>
        <taxon>Trichomonascaceae</taxon>
        <taxon>Sugiyamaella</taxon>
    </lineage>
</organism>
<accession>A0A167CLA2</accession>
<dbReference type="Pfam" id="PF00293">
    <property type="entry name" value="NUDIX"/>
    <property type="match status" value="1"/>
</dbReference>
<evidence type="ECO:0000259" key="10">
    <source>
        <dbReference type="PROSITE" id="PS51462"/>
    </source>
</evidence>
<evidence type="ECO:0000256" key="5">
    <source>
        <dbReference type="ARBA" id="ARBA00022723"/>
    </source>
</evidence>
<dbReference type="Gene3D" id="3.90.79.20">
    <property type="match status" value="1"/>
</dbReference>
<keyword evidence="7" id="KW-0460">Magnesium</keyword>
<keyword evidence="6" id="KW-0378">Hydrolase</keyword>
<keyword evidence="8" id="KW-0520">NAD</keyword>
<comment type="catalytic activity">
    <reaction evidence="9">
        <text>a 5'-end NAD(+)-phospho-ribonucleoside in mRNA + H2O = a 5'-end phospho-adenosine-phospho-ribonucleoside in mRNA + beta-nicotinamide D-ribonucleotide + 2 H(+)</text>
        <dbReference type="Rhea" id="RHEA:60876"/>
        <dbReference type="Rhea" id="RHEA-COMP:15698"/>
        <dbReference type="Rhea" id="RHEA-COMP:15719"/>
        <dbReference type="ChEBI" id="CHEBI:14649"/>
        <dbReference type="ChEBI" id="CHEBI:15377"/>
        <dbReference type="ChEBI" id="CHEBI:15378"/>
        <dbReference type="ChEBI" id="CHEBI:144029"/>
        <dbReference type="ChEBI" id="CHEBI:144051"/>
    </reaction>
    <physiologicalReaction direction="left-to-right" evidence="9">
        <dbReference type="Rhea" id="RHEA:60877"/>
    </physiologicalReaction>
</comment>
<evidence type="ECO:0000256" key="9">
    <source>
        <dbReference type="ARBA" id="ARBA00023679"/>
    </source>
</evidence>
<dbReference type="InterPro" id="IPR015797">
    <property type="entry name" value="NUDIX_hydrolase-like_dom_sf"/>
</dbReference>
<evidence type="ECO:0000313" key="11">
    <source>
        <dbReference type="EMBL" id="ANB11844.1"/>
    </source>
</evidence>
<dbReference type="InterPro" id="IPR020084">
    <property type="entry name" value="NUDIX_hydrolase_CS"/>
</dbReference>
<dbReference type="InterPro" id="IPR049734">
    <property type="entry name" value="NudC-like_C"/>
</dbReference>
<evidence type="ECO:0000256" key="2">
    <source>
        <dbReference type="ARBA" id="ARBA00001947"/>
    </source>
</evidence>
<dbReference type="SUPFAM" id="SSF55811">
    <property type="entry name" value="Nudix"/>
    <property type="match status" value="1"/>
</dbReference>
<feature type="domain" description="Nudix hydrolase" evidence="10">
    <location>
        <begin position="300"/>
        <end position="431"/>
    </location>
</feature>
<keyword evidence="12" id="KW-1185">Reference proteome</keyword>
<comment type="similarity">
    <text evidence="3">Belongs to the Nudix hydrolase family. NudC subfamily.</text>
</comment>
<comment type="cofactor">
    <cofactor evidence="2">
        <name>Zn(2+)</name>
        <dbReference type="ChEBI" id="CHEBI:29105"/>
    </cofactor>
</comment>
<evidence type="ECO:0000256" key="1">
    <source>
        <dbReference type="ARBA" id="ARBA00001946"/>
    </source>
</evidence>
<keyword evidence="5" id="KW-0479">Metal-binding</keyword>
<evidence type="ECO:0000313" key="12">
    <source>
        <dbReference type="Proteomes" id="UP000189580"/>
    </source>
</evidence>
<dbReference type="EC" id="3.6.1.22" evidence="4"/>
<evidence type="ECO:0000256" key="8">
    <source>
        <dbReference type="ARBA" id="ARBA00023027"/>
    </source>
</evidence>
<comment type="cofactor">
    <cofactor evidence="1">
        <name>Mg(2+)</name>
        <dbReference type="ChEBI" id="CHEBI:18420"/>
    </cofactor>
</comment>
<evidence type="ECO:0000256" key="6">
    <source>
        <dbReference type="ARBA" id="ARBA00022801"/>
    </source>
</evidence>
<dbReference type="GO" id="GO:0005777">
    <property type="term" value="C:peroxisome"/>
    <property type="evidence" value="ECO:0007669"/>
    <property type="project" value="TreeGrafter"/>
</dbReference>
<dbReference type="Proteomes" id="UP000189580">
    <property type="component" value="Chromosome a"/>
</dbReference>
<protein>
    <recommendedName>
        <fullName evidence="4">NAD(+) diphosphatase</fullName>
        <ecNumber evidence="4">3.6.1.22</ecNumber>
    </recommendedName>
</protein>